<proteinExistence type="predicted"/>
<dbReference type="Proteomes" id="UP000257032">
    <property type="component" value="Unassembled WGS sequence"/>
</dbReference>
<evidence type="ECO:0000313" key="2">
    <source>
        <dbReference type="Proteomes" id="UP000257032"/>
    </source>
</evidence>
<gene>
    <name evidence="1" type="ORF">DXT76_16160</name>
</gene>
<name>A0A3D8VL28_9BACI</name>
<protein>
    <submittedName>
        <fullName evidence="1">Stage VI sporulation protein F</fullName>
    </submittedName>
</protein>
<comment type="caution">
    <text evidence="1">The sequence shown here is derived from an EMBL/GenBank/DDBJ whole genome shotgun (WGS) entry which is preliminary data.</text>
</comment>
<evidence type="ECO:0000313" key="1">
    <source>
        <dbReference type="EMBL" id="RDY69861.1"/>
    </source>
</evidence>
<dbReference type="InterPro" id="IPR025942">
    <property type="entry name" value="SpoVIF"/>
</dbReference>
<dbReference type="Pfam" id="PF14069">
    <property type="entry name" value="SpoVIF"/>
    <property type="match status" value="1"/>
</dbReference>
<dbReference type="RefSeq" id="WP_115894784.1">
    <property type="nucleotide sequence ID" value="NZ_QTLC01000058.1"/>
</dbReference>
<accession>A0A3D8VL28</accession>
<dbReference type="EMBL" id="QTLC01000058">
    <property type="protein sequence ID" value="RDY69861.1"/>
    <property type="molecule type" value="Genomic_DNA"/>
</dbReference>
<sequence length="84" mass="9568">MFGNIEKKSGVKMTEVFKLAQSLQGADFKDEKTVRKVVKRVCGMANRSISKEKEDMIVRAILQGKVPKDLQSLEKMVGKKRKNR</sequence>
<reference evidence="1 2" key="1">
    <citation type="submission" date="2018-08" db="EMBL/GenBank/DDBJ databases">
        <title>Genome sequence of strict halophilic Halobacillus trueperi SS1 isolated from Lunsu, a salty water body of North West Himalayas.</title>
        <authorList>
            <person name="Gupta S."/>
            <person name="Sharma P."/>
            <person name="Dev K."/>
            <person name="Baumler D."/>
            <person name="Sourirajan A."/>
        </authorList>
    </citation>
    <scope>NUCLEOTIDE SEQUENCE [LARGE SCALE GENOMIC DNA]</scope>
    <source>
        <strain evidence="1 2">SS1</strain>
    </source>
</reference>
<dbReference type="AlphaFoldDB" id="A0A3D8VL28"/>
<organism evidence="1 2">
    <name type="scientific">Halobacillus trueperi</name>
    <dbReference type="NCBI Taxonomy" id="156205"/>
    <lineage>
        <taxon>Bacteria</taxon>
        <taxon>Bacillati</taxon>
        <taxon>Bacillota</taxon>
        <taxon>Bacilli</taxon>
        <taxon>Bacillales</taxon>
        <taxon>Bacillaceae</taxon>
        <taxon>Halobacillus</taxon>
    </lineage>
</organism>